<feature type="region of interest" description="Disordered" evidence="1">
    <location>
        <begin position="186"/>
        <end position="298"/>
    </location>
</feature>
<sequence length="528" mass="55628">MESGVNLVNLVNLVNQELLQDALYGIARNKIYALVAALNPLRTRSSLGCFINILAAATAAHVLSTPGKEVLDYFLVPHGKRQPLLEFLQPARWFRDGAQHALLVGLSLAVGALATLQVEKLGTFLARQLWRRPRGLLAAGMVLVLCRLRLHSLHSLRMALLKSGTLESSGLPALLLSRAEARAEEKAVPAEEVSAEPSTQSDAEPTFPAPAGELEEVPAEVPAEPSTQSDAEPTFPAPAGELEEVPAEVPAEPSTQSDAEPTFPAPAGELEEVPAEVPAEPSTQSNAEPTSPAADKLEVQSAPPLEIPLETVDLAVLLHGAVPAFKHARDTSLGGTRKRATRQQLPAIDADDADGAHVYRSRAGLSYSSAVPVRGTLYLYSQQVQRCSGPALPVRLASNGNADISRPQTPAGRVGTAVHPPHMSHVQVMHAQVRSVPMAPVYRPDGADPSNGCSTVAVVGCVDDAEVTLPESLKAPLPGALAAGLSGEALEELVARLATITDTLQVAAENEGRGLSNEANQCQALEFI</sequence>
<dbReference type="Proteomes" id="UP000604046">
    <property type="component" value="Unassembled WGS sequence"/>
</dbReference>
<evidence type="ECO:0000313" key="2">
    <source>
        <dbReference type="EMBL" id="CAE7294497.1"/>
    </source>
</evidence>
<evidence type="ECO:0000256" key="1">
    <source>
        <dbReference type="SAM" id="MobiDB-lite"/>
    </source>
</evidence>
<reference evidence="2" key="1">
    <citation type="submission" date="2021-02" db="EMBL/GenBank/DDBJ databases">
        <authorList>
            <person name="Dougan E. K."/>
            <person name="Rhodes N."/>
            <person name="Thang M."/>
            <person name="Chan C."/>
        </authorList>
    </citation>
    <scope>NUCLEOTIDE SEQUENCE</scope>
</reference>
<comment type="caution">
    <text evidence="2">The sequence shown here is derived from an EMBL/GenBank/DDBJ whole genome shotgun (WGS) entry which is preliminary data.</text>
</comment>
<evidence type="ECO:0000313" key="3">
    <source>
        <dbReference type="Proteomes" id="UP000604046"/>
    </source>
</evidence>
<keyword evidence="3" id="KW-1185">Reference proteome</keyword>
<gene>
    <name evidence="2" type="primary">rsmF</name>
    <name evidence="2" type="ORF">SNAT2548_LOCUS15510</name>
</gene>
<name>A0A812N8W3_9DINO</name>
<organism evidence="2 3">
    <name type="scientific">Symbiodinium natans</name>
    <dbReference type="NCBI Taxonomy" id="878477"/>
    <lineage>
        <taxon>Eukaryota</taxon>
        <taxon>Sar</taxon>
        <taxon>Alveolata</taxon>
        <taxon>Dinophyceae</taxon>
        <taxon>Suessiales</taxon>
        <taxon>Symbiodiniaceae</taxon>
        <taxon>Symbiodinium</taxon>
    </lineage>
</organism>
<proteinExistence type="predicted"/>
<dbReference type="AlphaFoldDB" id="A0A812N8W3"/>
<protein>
    <submittedName>
        <fullName evidence="2">RsmF protein</fullName>
    </submittedName>
</protein>
<dbReference type="EMBL" id="CAJNDS010002001">
    <property type="protein sequence ID" value="CAE7294497.1"/>
    <property type="molecule type" value="Genomic_DNA"/>
</dbReference>
<dbReference type="OrthoDB" id="445986at2759"/>
<accession>A0A812N8W3</accession>